<sequence>MLSTPDTAAARRPLSGLRVIEMAQIMAGPTCGMMLSDLGADVIKIEKWPSGDDARQYQKPGDSAMPPSFCMINRGKRSLALDVRTEAGKAVLKRLVAQADVLTENFRVGVMERLGLAYADLQPINPALIYCSITGYGRHGPMATTGGFDLILQAFSGLIAATGEPDRDPVKPGVSIADTNAGILAALAVLSAYVHRLRTGQGQHVETSLLQAAMQQTYWLAANYFSTGLDTPRLGTAHSLIAPYQVFRARDGQLVIGAGNPKAWLGVCQVLGHPEWAADPRFDHPQCRVQHREALVALIEAELANDGVAAWCARFESAGVPAGPVQHAGQALEHPQTQAVGMVVDVDDGQGGLQRGLGSPITLSGGSSPKLSMAPRVGQHSTEVLREFGWTEPEIDALLQQQVVWQG</sequence>
<dbReference type="Gene3D" id="3.30.1540.10">
    <property type="entry name" value="formyl-coa transferase, domain 3"/>
    <property type="match status" value="1"/>
</dbReference>
<dbReference type="PANTHER" id="PTHR48207">
    <property type="entry name" value="SUCCINATE--HYDROXYMETHYLGLUTARATE COA-TRANSFERASE"/>
    <property type="match status" value="1"/>
</dbReference>
<evidence type="ECO:0000256" key="1">
    <source>
        <dbReference type="ARBA" id="ARBA00022679"/>
    </source>
</evidence>
<dbReference type="PANTHER" id="PTHR48207:SF4">
    <property type="entry name" value="BLL6097 PROTEIN"/>
    <property type="match status" value="1"/>
</dbReference>
<proteinExistence type="predicted"/>
<dbReference type="SUPFAM" id="SSF89796">
    <property type="entry name" value="CoA-transferase family III (CaiB/BaiF)"/>
    <property type="match status" value="1"/>
</dbReference>
<accession>A0A941BE08</accession>
<organism evidence="2 3">
    <name type="scientific">Ideonella alba</name>
    <dbReference type="NCBI Taxonomy" id="2824118"/>
    <lineage>
        <taxon>Bacteria</taxon>
        <taxon>Pseudomonadati</taxon>
        <taxon>Pseudomonadota</taxon>
        <taxon>Betaproteobacteria</taxon>
        <taxon>Burkholderiales</taxon>
        <taxon>Sphaerotilaceae</taxon>
        <taxon>Ideonella</taxon>
    </lineage>
</organism>
<keyword evidence="1 2" id="KW-0808">Transferase</keyword>
<reference evidence="2 3" key="1">
    <citation type="submission" date="2021-04" db="EMBL/GenBank/DDBJ databases">
        <title>The genome sequence of Ideonella sp. 3Y2.</title>
        <authorList>
            <person name="Liu Y."/>
        </authorList>
    </citation>
    <scope>NUCLEOTIDE SEQUENCE [LARGE SCALE GENOMIC DNA]</scope>
    <source>
        <strain evidence="2 3">3Y2</strain>
    </source>
</reference>
<protein>
    <submittedName>
        <fullName evidence="2">CoA transferase</fullName>
    </submittedName>
</protein>
<gene>
    <name evidence="2" type="ORF">KAK03_09335</name>
</gene>
<dbReference type="GO" id="GO:0008410">
    <property type="term" value="F:CoA-transferase activity"/>
    <property type="evidence" value="ECO:0007669"/>
    <property type="project" value="TreeGrafter"/>
</dbReference>
<dbReference type="InterPro" id="IPR050483">
    <property type="entry name" value="CoA-transferase_III_domain"/>
</dbReference>
<dbReference type="Proteomes" id="UP000676246">
    <property type="component" value="Unassembled WGS sequence"/>
</dbReference>
<keyword evidence="3" id="KW-1185">Reference proteome</keyword>
<evidence type="ECO:0000313" key="2">
    <source>
        <dbReference type="EMBL" id="MBQ0930691.1"/>
    </source>
</evidence>
<dbReference type="Pfam" id="PF02515">
    <property type="entry name" value="CoA_transf_3"/>
    <property type="match status" value="1"/>
</dbReference>
<dbReference type="InterPro" id="IPR003673">
    <property type="entry name" value="CoA-Trfase_fam_III"/>
</dbReference>
<comment type="caution">
    <text evidence="2">The sequence shown here is derived from an EMBL/GenBank/DDBJ whole genome shotgun (WGS) entry which is preliminary data.</text>
</comment>
<dbReference type="EMBL" id="JAGQDD010000005">
    <property type="protein sequence ID" value="MBQ0930691.1"/>
    <property type="molecule type" value="Genomic_DNA"/>
</dbReference>
<dbReference type="RefSeq" id="WP_210853682.1">
    <property type="nucleotide sequence ID" value="NZ_JAGQDD010000005.1"/>
</dbReference>
<dbReference type="Gene3D" id="3.40.50.10540">
    <property type="entry name" value="Crotonobetainyl-coa:carnitine coa-transferase, domain 1"/>
    <property type="match status" value="1"/>
</dbReference>
<dbReference type="InterPro" id="IPR023606">
    <property type="entry name" value="CoA-Trfase_III_dom_1_sf"/>
</dbReference>
<evidence type="ECO:0000313" key="3">
    <source>
        <dbReference type="Proteomes" id="UP000676246"/>
    </source>
</evidence>
<dbReference type="AlphaFoldDB" id="A0A941BE08"/>
<name>A0A941BE08_9BURK</name>
<dbReference type="InterPro" id="IPR044855">
    <property type="entry name" value="CoA-Trfase_III_dom3_sf"/>
</dbReference>